<keyword evidence="9" id="KW-1185">Reference proteome</keyword>
<evidence type="ECO:0000256" key="2">
    <source>
        <dbReference type="ARBA" id="ARBA00022490"/>
    </source>
</evidence>
<evidence type="ECO:0000256" key="1">
    <source>
        <dbReference type="ARBA" id="ARBA00004514"/>
    </source>
</evidence>
<evidence type="ECO:0000256" key="5">
    <source>
        <dbReference type="ARBA" id="ARBA00093765"/>
    </source>
</evidence>
<dbReference type="RefSeq" id="WP_090922953.1">
    <property type="nucleotide sequence ID" value="NZ_FMVM01000013.1"/>
</dbReference>
<dbReference type="InterPro" id="IPR008622">
    <property type="entry name" value="FliT"/>
</dbReference>
<dbReference type="AlphaFoldDB" id="A0A1G5K6A8"/>
<accession>A0A1G5K6A8</accession>
<keyword evidence="4" id="KW-0143">Chaperone</keyword>
<dbReference type="EMBL" id="FMVM01000013">
    <property type="protein sequence ID" value="SCY96192.1"/>
    <property type="molecule type" value="Genomic_DNA"/>
</dbReference>
<dbReference type="STRING" id="582692.SAMN05720606_113117"/>
<comment type="similarity">
    <text evidence="6">Belongs to the bacillales FliT family.</text>
</comment>
<dbReference type="Proteomes" id="UP000198538">
    <property type="component" value="Unassembled WGS sequence"/>
</dbReference>
<evidence type="ECO:0000313" key="9">
    <source>
        <dbReference type="Proteomes" id="UP000198538"/>
    </source>
</evidence>
<evidence type="ECO:0000256" key="3">
    <source>
        <dbReference type="ARBA" id="ARBA00022795"/>
    </source>
</evidence>
<evidence type="ECO:0000256" key="7">
    <source>
        <dbReference type="ARBA" id="ARBA00093797"/>
    </source>
</evidence>
<dbReference type="Pfam" id="PF05400">
    <property type="entry name" value="FliT"/>
    <property type="match status" value="1"/>
</dbReference>
<sequence length="117" mass="13521">MESKDQINQLIDELAILTDAFVKEINTKSSDETEAFVNERQSIVERLIRLGGPAKANQEQHTKLNHILAYDALIESHMLALKDEAQQWLMQRNAARSQRNLYEAKYAADSYLMDKRK</sequence>
<comment type="subcellular location">
    <subcellularLocation>
        <location evidence="1">Cytoplasm</location>
        <location evidence="1">Cytosol</location>
    </subcellularLocation>
</comment>
<comment type="function">
    <text evidence="5">May act as an export chaperone for the filament capping protein FliD.</text>
</comment>
<proteinExistence type="inferred from homology"/>
<evidence type="ECO:0000313" key="8">
    <source>
        <dbReference type="EMBL" id="SCY96192.1"/>
    </source>
</evidence>
<protein>
    <recommendedName>
        <fullName evidence="7">Flagellar protein FliT</fullName>
    </recommendedName>
</protein>
<evidence type="ECO:0000256" key="6">
    <source>
        <dbReference type="ARBA" id="ARBA00093785"/>
    </source>
</evidence>
<evidence type="ECO:0000256" key="4">
    <source>
        <dbReference type="ARBA" id="ARBA00023186"/>
    </source>
</evidence>
<organism evidence="8 9">
    <name type="scientific">Paenibacillus polysaccharolyticus</name>
    <dbReference type="NCBI Taxonomy" id="582692"/>
    <lineage>
        <taxon>Bacteria</taxon>
        <taxon>Bacillati</taxon>
        <taxon>Bacillota</taxon>
        <taxon>Bacilli</taxon>
        <taxon>Bacillales</taxon>
        <taxon>Paenibacillaceae</taxon>
        <taxon>Paenibacillus</taxon>
    </lineage>
</organism>
<keyword evidence="3" id="KW-1005">Bacterial flagellum biogenesis</keyword>
<keyword evidence="2" id="KW-0963">Cytoplasm</keyword>
<reference evidence="9" key="1">
    <citation type="submission" date="2016-10" db="EMBL/GenBank/DDBJ databases">
        <authorList>
            <person name="Varghese N."/>
            <person name="Submissions S."/>
        </authorList>
    </citation>
    <scope>NUCLEOTIDE SEQUENCE [LARGE SCALE GENOMIC DNA]</scope>
    <source>
        <strain evidence="9">BL9</strain>
    </source>
</reference>
<name>A0A1G5K6A8_9BACL</name>
<gene>
    <name evidence="8" type="ORF">SAMN05720606_113117</name>
</gene>